<dbReference type="Pfam" id="PF00172">
    <property type="entry name" value="Zn_clus"/>
    <property type="match status" value="1"/>
</dbReference>
<evidence type="ECO:0000313" key="5">
    <source>
        <dbReference type="EMBL" id="CAL1716991.1"/>
    </source>
</evidence>
<dbReference type="InterPro" id="IPR021858">
    <property type="entry name" value="Fun_TF"/>
</dbReference>
<organism evidence="5 6">
    <name type="scientific">Somion occarium</name>
    <dbReference type="NCBI Taxonomy" id="3059160"/>
    <lineage>
        <taxon>Eukaryota</taxon>
        <taxon>Fungi</taxon>
        <taxon>Dikarya</taxon>
        <taxon>Basidiomycota</taxon>
        <taxon>Agaricomycotina</taxon>
        <taxon>Agaricomycetes</taxon>
        <taxon>Polyporales</taxon>
        <taxon>Cerrenaceae</taxon>
        <taxon>Somion</taxon>
    </lineage>
</organism>
<dbReference type="PROSITE" id="PS00463">
    <property type="entry name" value="ZN2_CY6_FUNGAL_1"/>
    <property type="match status" value="1"/>
</dbReference>
<feature type="compositionally biased region" description="Low complexity" evidence="3">
    <location>
        <begin position="26"/>
        <end position="40"/>
    </location>
</feature>
<feature type="region of interest" description="Disordered" evidence="3">
    <location>
        <begin position="163"/>
        <end position="231"/>
    </location>
</feature>
<keyword evidence="6" id="KW-1185">Reference proteome</keyword>
<feature type="compositionally biased region" description="Polar residues" evidence="3">
    <location>
        <begin position="217"/>
        <end position="231"/>
    </location>
</feature>
<dbReference type="InterPro" id="IPR036864">
    <property type="entry name" value="Zn2-C6_fun-type_DNA-bd_sf"/>
</dbReference>
<evidence type="ECO:0000256" key="2">
    <source>
        <dbReference type="ARBA" id="ARBA00023242"/>
    </source>
</evidence>
<dbReference type="PROSITE" id="PS50048">
    <property type="entry name" value="ZN2_CY6_FUNGAL_2"/>
    <property type="match status" value="1"/>
</dbReference>
<dbReference type="Proteomes" id="UP001497453">
    <property type="component" value="Chromosome 9"/>
</dbReference>
<dbReference type="PANTHER" id="PTHR37534:SF46">
    <property type="entry name" value="ZN(II)2CYS6 TRANSCRIPTION FACTOR (EUROFUNG)"/>
    <property type="match status" value="1"/>
</dbReference>
<reference evidence="6" key="1">
    <citation type="submission" date="2024-04" db="EMBL/GenBank/DDBJ databases">
        <authorList>
            <person name="Shaw F."/>
            <person name="Minotto A."/>
        </authorList>
    </citation>
    <scope>NUCLEOTIDE SEQUENCE [LARGE SCALE GENOMIC DNA]</scope>
</reference>
<dbReference type="PANTHER" id="PTHR37534">
    <property type="entry name" value="TRANSCRIPTIONAL ACTIVATOR PROTEIN UGA3"/>
    <property type="match status" value="1"/>
</dbReference>
<evidence type="ECO:0000259" key="4">
    <source>
        <dbReference type="PROSITE" id="PS50048"/>
    </source>
</evidence>
<dbReference type="SMART" id="SM00066">
    <property type="entry name" value="GAL4"/>
    <property type="match status" value="1"/>
</dbReference>
<keyword evidence="2" id="KW-0539">Nucleus</keyword>
<name>A0ABP1EAF0_9APHY</name>
<feature type="compositionally biased region" description="Polar residues" evidence="3">
    <location>
        <begin position="183"/>
        <end position="193"/>
    </location>
</feature>
<feature type="region of interest" description="Disordered" evidence="3">
    <location>
        <begin position="23"/>
        <end position="76"/>
    </location>
</feature>
<feature type="compositionally biased region" description="Low complexity" evidence="3">
    <location>
        <begin position="163"/>
        <end position="182"/>
    </location>
</feature>
<sequence length="726" mass="79978">MPVPVPVQNYDIYHSKMAQAFLKTTPSHSPSPEVPSPSASGNVSPMSMPSNLSRSEEGDSERATTSSSTARPELTRSYSAGKGGCWTCRVRRKKCDEEREGDSCKTCLRLRIKCLGWGPKRPEWMRDKDKVAEYKASIKDQLSRAGLIRGQPRAAYLQHANSTVVPTQSTTPPAGPGPSTTSLQRSGSGSTADFSYRRSYGGSPSFSQGSPMLPVVPSSTPNTNDLTPMNSFVDSSLSSDAMFFGGPTISMTSNDTLPYDTLLPSNDLAPHTGMATLIEPSLSPSISPSISQDNYILYYFQEVRNLQFVFAGSALGNLLYSILLSEPQGAVTHAICALSSLHSARLRISRGLEVPNPHPERSIPKYFYDQAAMQLMTSKTMGGHYSEKDAIAALYLVGFSMLSGGSTNWLTMLDIACEWLSETGIQDEQNPKLTLRNMSDMSRFAAQATMWVEVMSSITLLRSPRFLSLYRKLFGSGAGYWASANEQFDVRMDRLTGCPDEAMLALAETANLAYWKASEQHKGTLSVRDLVRRGDQIEQGLRQFNSTRILSEGQTTPEQQFMVDSTLSLAAGLPAAMTSPSRCTNQDGASPTEEVRQLVAKVYRETAVLYLHTVLNDGHPGVPEISNSVTVLSDLFQRLPASDFDRAVMFPMCLAGSMSDDPLLHDFLKTRCMAHNDDYVGNLYQARTFMETVWNRRAAAVSMNHRMDPINWRGVLRDRWSHLLLL</sequence>
<dbReference type="Pfam" id="PF11951">
    <property type="entry name" value="Fungal_trans_2"/>
    <property type="match status" value="1"/>
</dbReference>
<feature type="domain" description="Zn(2)-C6 fungal-type" evidence="4">
    <location>
        <begin position="84"/>
        <end position="114"/>
    </location>
</feature>
<accession>A0ABP1EAF0</accession>
<dbReference type="EMBL" id="OZ037952">
    <property type="protein sequence ID" value="CAL1716991.1"/>
    <property type="molecule type" value="Genomic_DNA"/>
</dbReference>
<evidence type="ECO:0000256" key="1">
    <source>
        <dbReference type="ARBA" id="ARBA00004123"/>
    </source>
</evidence>
<gene>
    <name evidence="5" type="ORF">GFSPODELE1_LOCUS11000</name>
</gene>
<comment type="subcellular location">
    <subcellularLocation>
        <location evidence="1">Nucleus</location>
    </subcellularLocation>
</comment>
<protein>
    <recommendedName>
        <fullName evidence="4">Zn(2)-C6 fungal-type domain-containing protein</fullName>
    </recommendedName>
</protein>
<dbReference type="InterPro" id="IPR001138">
    <property type="entry name" value="Zn2Cys6_DnaBD"/>
</dbReference>
<feature type="compositionally biased region" description="Polar residues" evidence="3">
    <location>
        <begin position="41"/>
        <end position="53"/>
    </location>
</feature>
<proteinExistence type="predicted"/>
<evidence type="ECO:0000256" key="3">
    <source>
        <dbReference type="SAM" id="MobiDB-lite"/>
    </source>
</evidence>
<dbReference type="SUPFAM" id="SSF57701">
    <property type="entry name" value="Zn2/Cys6 DNA-binding domain"/>
    <property type="match status" value="1"/>
</dbReference>
<evidence type="ECO:0000313" key="6">
    <source>
        <dbReference type="Proteomes" id="UP001497453"/>
    </source>
</evidence>
<dbReference type="CDD" id="cd00067">
    <property type="entry name" value="GAL4"/>
    <property type="match status" value="1"/>
</dbReference>